<dbReference type="InterPro" id="IPR012910">
    <property type="entry name" value="Plug_dom"/>
</dbReference>
<dbReference type="SUPFAM" id="SSF49464">
    <property type="entry name" value="Carboxypeptidase regulatory domain-like"/>
    <property type="match status" value="1"/>
</dbReference>
<evidence type="ECO:0000256" key="7">
    <source>
        <dbReference type="PROSITE-ProRule" id="PRU01360"/>
    </source>
</evidence>
<dbReference type="InterPro" id="IPR008969">
    <property type="entry name" value="CarboxyPept-like_regulatory"/>
</dbReference>
<comment type="subcellular location">
    <subcellularLocation>
        <location evidence="1 7">Cell outer membrane</location>
        <topology evidence="1 7">Multi-pass membrane protein</topology>
    </subcellularLocation>
</comment>
<dbReference type="Pfam" id="PF07715">
    <property type="entry name" value="Plug"/>
    <property type="match status" value="1"/>
</dbReference>
<dbReference type="Gene3D" id="2.40.170.20">
    <property type="entry name" value="TonB-dependent receptor, beta-barrel domain"/>
    <property type="match status" value="1"/>
</dbReference>
<keyword evidence="6 7" id="KW-0998">Cell outer membrane</keyword>
<dbReference type="InterPro" id="IPR039426">
    <property type="entry name" value="TonB-dep_rcpt-like"/>
</dbReference>
<dbReference type="InterPro" id="IPR023997">
    <property type="entry name" value="TonB-dep_OMP_SusC/RagA_CS"/>
</dbReference>
<evidence type="ECO:0000313" key="9">
    <source>
        <dbReference type="Proteomes" id="UP000281028"/>
    </source>
</evidence>
<reference evidence="8" key="1">
    <citation type="submission" date="2020-05" db="EMBL/GenBank/DDBJ databases">
        <title>Chitinophaga laudate sp. nov., isolated from a tropical peat swamp.</title>
        <authorList>
            <person name="Goh C.B.S."/>
            <person name="Lee M.S."/>
            <person name="Parimannan S."/>
            <person name="Pasbakhsh P."/>
            <person name="Yule C.M."/>
            <person name="Rajandas H."/>
            <person name="Loke S."/>
            <person name="Croft L."/>
            <person name="Tan J.B.L."/>
        </authorList>
    </citation>
    <scope>NUCLEOTIDE SEQUENCE</scope>
    <source>
        <strain evidence="8">Mgbs1</strain>
    </source>
</reference>
<evidence type="ECO:0000256" key="6">
    <source>
        <dbReference type="ARBA" id="ARBA00023237"/>
    </source>
</evidence>
<organism evidence="8 9">
    <name type="scientific">Chitinophaga solisilvae</name>
    <dbReference type="NCBI Taxonomy" id="1233460"/>
    <lineage>
        <taxon>Bacteria</taxon>
        <taxon>Pseudomonadati</taxon>
        <taxon>Bacteroidota</taxon>
        <taxon>Chitinophagia</taxon>
        <taxon>Chitinophagales</taxon>
        <taxon>Chitinophagaceae</taxon>
        <taxon>Chitinophaga</taxon>
    </lineage>
</organism>
<comment type="similarity">
    <text evidence="7">Belongs to the TonB-dependent receptor family.</text>
</comment>
<dbReference type="InterPro" id="IPR036942">
    <property type="entry name" value="Beta-barrel_TonB_sf"/>
</dbReference>
<comment type="caution">
    <text evidence="8">The sequence shown here is derived from an EMBL/GenBank/DDBJ whole genome shotgun (WGS) entry which is preliminary data.</text>
</comment>
<name>A0A3S1D0R8_9BACT</name>
<evidence type="ECO:0000256" key="4">
    <source>
        <dbReference type="ARBA" id="ARBA00022692"/>
    </source>
</evidence>
<dbReference type="NCBIfam" id="TIGR04056">
    <property type="entry name" value="OMP_RagA_SusC"/>
    <property type="match status" value="1"/>
</dbReference>
<dbReference type="PROSITE" id="PS52016">
    <property type="entry name" value="TONB_DEPENDENT_REC_3"/>
    <property type="match status" value="1"/>
</dbReference>
<dbReference type="GO" id="GO:0009279">
    <property type="term" value="C:cell outer membrane"/>
    <property type="evidence" value="ECO:0007669"/>
    <property type="project" value="UniProtKB-SubCell"/>
</dbReference>
<proteinExistence type="inferred from homology"/>
<dbReference type="AlphaFoldDB" id="A0A3S1D0R8"/>
<dbReference type="EMBL" id="RIAR02000001">
    <property type="protein sequence ID" value="NSL87694.1"/>
    <property type="molecule type" value="Genomic_DNA"/>
</dbReference>
<protein>
    <submittedName>
        <fullName evidence="8">SusC/RagA family TonB-linked outer membrane protein</fullName>
    </submittedName>
</protein>
<sequence length="1212" mass="134314">MHLSTSKGCSGKERLGKLCRKLTASVLLLICLHISVSGRSQMVSISGRNIPMEEVFFSIKKQTSFSVVCKASLMKELKPVDLNVTDMPLRNVMDLTVKPQGAQYTIGKNSVFVFPDSSAARQHHLQVEQTESNLQQEDPVKGKVTDSAGLPLPGVTVFIKGKYNTATTTDGNGVFNINAKDGDVLVVYNPGFATREIVARKGRLMAVSMRVSQQALNEVIVTGYQQLRKETFTGAVGRVDKSLLQRGGVGDVSKMLQGAVAGVSVENVSSTFGSTPKIRVRGSASISANQEPLYVVDGVPITAPANIQPNQLYSGDPASLLGSAIAGLNPADIEDIVILKDGSATSLYGTRAANGVVSITTRKGKKGQMTVNAGTALTMGIKPNVATFNLMNSKEQMDLSAELYRYGYLSVLNYPSSTGAFTDIYNQYTQRKISMDKANQLLNNARSANTDWFDVLFRNNLVQEHNLSLQGGSDKATYYLSGSYLHDDGQAKGYNTNRYTANFRTTVNVTSKLEVDFLTNFTYRDQMAPGTFDTTASGSNGNIVRRFELNPFSYAVNTSRAMTPYDENGSYKYYLRDFAPFNILDELNENFNTLKSQDIRSVLRLNYKIIPGLTYEGLLSVRKTVSDNSHVMTERSNVAAAYRVDNPRSIADINPLLYKDPNDPNAIPQTILPSGGLLEQRAFRGSFLNMRHTLNWRNVFDKKHAVNIFGGFEMGSDKINSNFVRGYGYQYYSGKIISPSVLALKRAVERDEKYYEEGFIRENKTAFFLNTNYIYSDKYIVDLAARVDGSNLFGSATKSKFLPNYSIGLAWNLHKEKFMEPLAAKLDLLKIRGSYALRGNAWQNSPALNGTFINAYRGDPNFNELGINITSPELYNLNWEKDYTTSIGVDIGLFNRLTVTAEYYNRRNMDLVAPRNVAYEDGFTTKTINWASMSNKGIDVTISVRNITNSRNFQWNVSGLVGHVKNQVLDGTFSPLLTQKTSPWGYGSIGKPLNGLYAYRFAGLDVAGQPQFYGAKNQLVSNIQLNSQDDSLITYMGSRDPTLTGSFTNSFNYKGFELRVFLTYSFGNKVFRNPVISRIYADNLATQKDVAARWRIPGDEQTTNIPGLVSNIQQAYNNAAFIQREFAYNRGDHMVVNAGVVRLSEVALSYDYVPKVRPGKFSAIKSARVTLSGNNLYFWADKDLRGVDPQSIITGVSLPNVTSYTLRLNAQF</sequence>
<evidence type="ECO:0000256" key="5">
    <source>
        <dbReference type="ARBA" id="ARBA00023136"/>
    </source>
</evidence>
<dbReference type="NCBIfam" id="TIGR04057">
    <property type="entry name" value="SusC_RagA_signa"/>
    <property type="match status" value="1"/>
</dbReference>
<keyword evidence="2 7" id="KW-0813">Transport</keyword>
<dbReference type="InterPro" id="IPR037066">
    <property type="entry name" value="Plug_dom_sf"/>
</dbReference>
<dbReference type="Proteomes" id="UP000281028">
    <property type="component" value="Unassembled WGS sequence"/>
</dbReference>
<evidence type="ECO:0000256" key="3">
    <source>
        <dbReference type="ARBA" id="ARBA00022452"/>
    </source>
</evidence>
<dbReference type="Pfam" id="PF13715">
    <property type="entry name" value="CarbopepD_reg_2"/>
    <property type="match status" value="1"/>
</dbReference>
<evidence type="ECO:0000256" key="1">
    <source>
        <dbReference type="ARBA" id="ARBA00004571"/>
    </source>
</evidence>
<keyword evidence="9" id="KW-1185">Reference proteome</keyword>
<evidence type="ECO:0000313" key="8">
    <source>
        <dbReference type="EMBL" id="NSL87694.1"/>
    </source>
</evidence>
<keyword evidence="4 7" id="KW-0812">Transmembrane</keyword>
<keyword evidence="3 7" id="KW-1134">Transmembrane beta strand</keyword>
<accession>A0A3S1D0R8</accession>
<dbReference type="Gene3D" id="2.60.40.1120">
    <property type="entry name" value="Carboxypeptidase-like, regulatory domain"/>
    <property type="match status" value="1"/>
</dbReference>
<evidence type="ECO:0000256" key="2">
    <source>
        <dbReference type="ARBA" id="ARBA00022448"/>
    </source>
</evidence>
<dbReference type="OrthoDB" id="9768177at2"/>
<gene>
    <name evidence="8" type="ORF">ECE50_012675</name>
</gene>
<dbReference type="InterPro" id="IPR023996">
    <property type="entry name" value="TonB-dep_OMP_SusC/RagA"/>
</dbReference>
<dbReference type="SUPFAM" id="SSF56935">
    <property type="entry name" value="Porins"/>
    <property type="match status" value="1"/>
</dbReference>
<dbReference type="Gene3D" id="2.170.130.10">
    <property type="entry name" value="TonB-dependent receptor, plug domain"/>
    <property type="match status" value="1"/>
</dbReference>
<keyword evidence="5 7" id="KW-0472">Membrane</keyword>